<keyword evidence="5" id="KW-0663">Pyridoxal phosphate</keyword>
<dbReference type="OrthoDB" id="65434at2759"/>
<dbReference type="GO" id="GO:0046512">
    <property type="term" value="P:sphingosine biosynthetic process"/>
    <property type="evidence" value="ECO:0007669"/>
    <property type="project" value="TreeGrafter"/>
</dbReference>
<dbReference type="OMA" id="PDEDEIH"/>
<proteinExistence type="inferred from homology"/>
<evidence type="ECO:0000313" key="11">
    <source>
        <dbReference type="Proteomes" id="UP001142055"/>
    </source>
</evidence>
<dbReference type="CDD" id="cd06454">
    <property type="entry name" value="KBL_like"/>
    <property type="match status" value="1"/>
</dbReference>
<keyword evidence="8" id="KW-0472">Membrane</keyword>
<dbReference type="PANTHER" id="PTHR13693:SF3">
    <property type="entry name" value="LD36009P"/>
    <property type="match status" value="1"/>
</dbReference>
<keyword evidence="8" id="KW-0812">Transmembrane</keyword>
<feature type="domain" description="Aminotransferase class I/classII large" evidence="9">
    <location>
        <begin position="295"/>
        <end position="652"/>
    </location>
</feature>
<organism evidence="10 11">
    <name type="scientific">Blomia tropicalis</name>
    <name type="common">Mite</name>
    <dbReference type="NCBI Taxonomy" id="40697"/>
    <lineage>
        <taxon>Eukaryota</taxon>
        <taxon>Metazoa</taxon>
        <taxon>Ecdysozoa</taxon>
        <taxon>Arthropoda</taxon>
        <taxon>Chelicerata</taxon>
        <taxon>Arachnida</taxon>
        <taxon>Acari</taxon>
        <taxon>Acariformes</taxon>
        <taxon>Sarcoptiformes</taxon>
        <taxon>Astigmata</taxon>
        <taxon>Glycyphagoidea</taxon>
        <taxon>Echimyopodidae</taxon>
        <taxon>Blomia</taxon>
    </lineage>
</organism>
<accession>A0A9Q0MJE7</accession>
<evidence type="ECO:0000313" key="10">
    <source>
        <dbReference type="EMBL" id="KAJ6225542.1"/>
    </source>
</evidence>
<keyword evidence="4" id="KW-0808">Transferase</keyword>
<dbReference type="InterPro" id="IPR015421">
    <property type="entry name" value="PyrdxlP-dep_Trfase_major"/>
</dbReference>
<comment type="caution">
    <text evidence="10">The sequence shown here is derived from an EMBL/GenBank/DDBJ whole genome shotgun (WGS) entry which is preliminary data.</text>
</comment>
<evidence type="ECO:0000256" key="5">
    <source>
        <dbReference type="ARBA" id="ARBA00022898"/>
    </source>
</evidence>
<dbReference type="InterPro" id="IPR050087">
    <property type="entry name" value="AON_synthase_class-II"/>
</dbReference>
<dbReference type="Gene3D" id="3.90.1150.10">
    <property type="entry name" value="Aspartate Aminotransferase, domain 1"/>
    <property type="match status" value="1"/>
</dbReference>
<evidence type="ECO:0000259" key="9">
    <source>
        <dbReference type="Pfam" id="PF00155"/>
    </source>
</evidence>
<dbReference type="Pfam" id="PF00155">
    <property type="entry name" value="Aminotran_1_2"/>
    <property type="match status" value="1"/>
</dbReference>
<keyword evidence="11" id="KW-1185">Reference proteome</keyword>
<dbReference type="GO" id="GO:0030170">
    <property type="term" value="F:pyridoxal phosphate binding"/>
    <property type="evidence" value="ECO:0007669"/>
    <property type="project" value="InterPro"/>
</dbReference>
<reference evidence="10" key="1">
    <citation type="submission" date="2022-12" db="EMBL/GenBank/DDBJ databases">
        <title>Genome assemblies of Blomia tropicalis.</title>
        <authorList>
            <person name="Cui Y."/>
        </authorList>
    </citation>
    <scope>NUCLEOTIDE SEQUENCE</scope>
    <source>
        <tissue evidence="10">Adult mites</tissue>
    </source>
</reference>
<comment type="similarity">
    <text evidence="2">Belongs to the class-II pyridoxal-phosphate-dependent aminotransferase family.</text>
</comment>
<evidence type="ECO:0000256" key="8">
    <source>
        <dbReference type="SAM" id="Phobius"/>
    </source>
</evidence>
<name>A0A9Q0MJE7_BLOTA</name>
<dbReference type="GO" id="GO:0046513">
    <property type="term" value="P:ceramide biosynthetic process"/>
    <property type="evidence" value="ECO:0007669"/>
    <property type="project" value="TreeGrafter"/>
</dbReference>
<dbReference type="EMBL" id="JAPWDV010000001">
    <property type="protein sequence ID" value="KAJ6225542.1"/>
    <property type="molecule type" value="Genomic_DNA"/>
</dbReference>
<dbReference type="AlphaFoldDB" id="A0A9Q0MJE7"/>
<dbReference type="EC" id="2.3.1.50" evidence="3"/>
<protein>
    <recommendedName>
        <fullName evidence="3">serine C-palmitoyltransferase</fullName>
        <ecNumber evidence="3">2.3.1.50</ecNumber>
    </recommendedName>
</protein>
<dbReference type="InterPro" id="IPR015424">
    <property type="entry name" value="PyrdxlP-dep_Trfase"/>
</dbReference>
<dbReference type="InterPro" id="IPR015422">
    <property type="entry name" value="PyrdxlP-dep_Trfase_small"/>
</dbReference>
<feature type="transmembrane region" description="Helical" evidence="8">
    <location>
        <begin position="196"/>
        <end position="215"/>
    </location>
</feature>
<dbReference type="GO" id="GO:0004758">
    <property type="term" value="F:serine C-palmitoyltransferase activity"/>
    <property type="evidence" value="ECO:0007669"/>
    <property type="project" value="UniProtKB-EC"/>
</dbReference>
<dbReference type="Gene3D" id="3.40.640.10">
    <property type="entry name" value="Type I PLP-dependent aspartate aminotransferase-like (Major domain)"/>
    <property type="match status" value="1"/>
</dbReference>
<comment type="catalytic activity">
    <reaction evidence="7">
        <text>L-serine + hexadecanoyl-CoA + H(+) = 3-oxosphinganine + CO2 + CoA</text>
        <dbReference type="Rhea" id="RHEA:14761"/>
        <dbReference type="ChEBI" id="CHEBI:15378"/>
        <dbReference type="ChEBI" id="CHEBI:16526"/>
        <dbReference type="ChEBI" id="CHEBI:33384"/>
        <dbReference type="ChEBI" id="CHEBI:57287"/>
        <dbReference type="ChEBI" id="CHEBI:57379"/>
        <dbReference type="ChEBI" id="CHEBI:58299"/>
        <dbReference type="EC" id="2.3.1.50"/>
    </reaction>
</comment>
<evidence type="ECO:0000256" key="2">
    <source>
        <dbReference type="ARBA" id="ARBA00008392"/>
    </source>
</evidence>
<dbReference type="InterPro" id="IPR004839">
    <property type="entry name" value="Aminotransferase_I/II_large"/>
</dbReference>
<evidence type="ECO:0000256" key="7">
    <source>
        <dbReference type="ARBA" id="ARBA00048528"/>
    </source>
</evidence>
<dbReference type="InterPro" id="IPR001917">
    <property type="entry name" value="Aminotrans_II_pyridoxalP_BS"/>
</dbReference>
<dbReference type="PROSITE" id="PS00599">
    <property type="entry name" value="AA_TRANSFER_CLASS_2"/>
    <property type="match status" value="1"/>
</dbReference>
<evidence type="ECO:0000256" key="1">
    <source>
        <dbReference type="ARBA" id="ARBA00001933"/>
    </source>
</evidence>
<keyword evidence="8" id="KW-1133">Transmembrane helix</keyword>
<gene>
    <name evidence="10" type="ORF">RDWZM_004087</name>
</gene>
<keyword evidence="6" id="KW-0012">Acyltransferase</keyword>
<dbReference type="PANTHER" id="PTHR13693">
    <property type="entry name" value="CLASS II AMINOTRANSFERASE/8-AMINO-7-OXONONANOATE SYNTHASE"/>
    <property type="match status" value="1"/>
</dbReference>
<evidence type="ECO:0000256" key="4">
    <source>
        <dbReference type="ARBA" id="ARBA00022679"/>
    </source>
</evidence>
<dbReference type="SUPFAM" id="SSF53383">
    <property type="entry name" value="PLP-dependent transferases"/>
    <property type="match status" value="1"/>
</dbReference>
<evidence type="ECO:0000256" key="6">
    <source>
        <dbReference type="ARBA" id="ARBA00023315"/>
    </source>
</evidence>
<sequence length="680" mass="76522">MGPEKQIYLENSVCENSQSIHLIGNGHLSLSRQLNGISGHNRLNDNECRISNHNDFSKNQIHDFNMIVDSLTTSASESSHVFDRQNNENIKTNKSQNLKHKDSFISKKCSTIFDSSIKHFANSAKSYIDSNGSSHNKLPNCIKDTLSGNSLQNQTKFGHPLNKQKENEQKMAQKLNGSKSVSKLSKRKEKIEEPPYHLVLLCYLSYVILTIFGYLRDFMRKAGLEKNLSAIEKNREGYPLLYKNFESFYTRNIYRRIRDCWNRPIISVPGAYIDILDRVSHDHNWTFEHPGTVHKVVNMGSYNYLGFAENFGNIHRQILETINQKAVSICSPRSEFGTSESVKKLEQLMSNFLNAESCVVFGMGFATNSTNIACLARKGCLIISDELNHASLILGCRLSGATIRIFKHNDMGDLERKIRKYIVEGQPKTHRPWKKIIILVEGIYSMEGTITNLPELIRIKKRYKCYLYLDEAHSIGALGPNGGGVVDYYKCDPNDVDILMGTFTKSFGAAGGYLAGRKELVDHIRASSFSSTYADSMSPVISKQICCVVQALMGLDGTDQGAKRISNLARNTRYFRRKLSQLGFIVYGNDDSPVVPLLLCFCPKIAAVIRLAHEKGLGFIGAGFPATSLTTGRVRFCISASHTKEMLDRSLEVMNEIGNKIGIKYSRRSKETIPIFYDDS</sequence>
<evidence type="ECO:0000256" key="3">
    <source>
        <dbReference type="ARBA" id="ARBA00013220"/>
    </source>
</evidence>
<comment type="cofactor">
    <cofactor evidence="1">
        <name>pyridoxal 5'-phosphate</name>
        <dbReference type="ChEBI" id="CHEBI:597326"/>
    </cofactor>
</comment>
<dbReference type="Proteomes" id="UP001142055">
    <property type="component" value="Chromosome 1"/>
</dbReference>
<dbReference type="GO" id="GO:0016020">
    <property type="term" value="C:membrane"/>
    <property type="evidence" value="ECO:0007669"/>
    <property type="project" value="GOC"/>
</dbReference>
<dbReference type="GO" id="GO:0017059">
    <property type="term" value="C:serine palmitoyltransferase complex"/>
    <property type="evidence" value="ECO:0007669"/>
    <property type="project" value="TreeGrafter"/>
</dbReference>